<evidence type="ECO:0000313" key="1">
    <source>
        <dbReference type="EMBL" id="SMD43488.1"/>
    </source>
</evidence>
<name>A0A1W2H4E9_9BACT</name>
<dbReference type="EMBL" id="LT838813">
    <property type="protein sequence ID" value="SMD43488.1"/>
    <property type="molecule type" value="Genomic_DNA"/>
</dbReference>
<sequence>MKYLLFLIAGFCLCSCQNDSEQEPIIDLGPRPYSERETLKALEKHPAFIDVAVVPKEGSDPEYFFVLELESHEEPKILSPVESKMVCEFYFTSGSVENCPSLYHYLYLQLGNRNPLERVYVAVSGEIKASHQSDELPGAPFILNKLEKITHCQATWAERNSEEVLTDIPWRFVGFIDNSDQIYSHPACEDQNFQLFFRSEIDPVDPPFLIGDDPAIKYFFIKSSVWVRQKPGSWIKVYTQTQENKIAISTALFPLLTNPGPAILPSNNYNILTREVINKYDSLQLLLRQGDEIEYNIKNNLMKLYNPKNDLGALFVKD</sequence>
<proteinExistence type="predicted"/>
<protein>
    <submittedName>
        <fullName evidence="1">Uncharacterized protein</fullName>
    </submittedName>
</protein>
<evidence type="ECO:0000313" key="2">
    <source>
        <dbReference type="Proteomes" id="UP000192333"/>
    </source>
</evidence>
<dbReference type="OrthoDB" id="825588at2"/>
<gene>
    <name evidence="1" type="ORF">SAMN00777080_2080</name>
</gene>
<organism evidence="1 2">
    <name type="scientific">Aquiflexum balticum DSM 16537</name>
    <dbReference type="NCBI Taxonomy" id="758820"/>
    <lineage>
        <taxon>Bacteria</taxon>
        <taxon>Pseudomonadati</taxon>
        <taxon>Bacteroidota</taxon>
        <taxon>Cytophagia</taxon>
        <taxon>Cytophagales</taxon>
        <taxon>Cyclobacteriaceae</taxon>
        <taxon>Aquiflexum</taxon>
    </lineage>
</organism>
<reference evidence="2" key="1">
    <citation type="submission" date="2017-04" db="EMBL/GenBank/DDBJ databases">
        <authorList>
            <person name="Varghese N."/>
            <person name="Submissions S."/>
        </authorList>
    </citation>
    <scope>NUCLEOTIDE SEQUENCE [LARGE SCALE GENOMIC DNA]</scope>
    <source>
        <strain evidence="2">DSM 16537</strain>
    </source>
</reference>
<dbReference type="RefSeq" id="WP_084120332.1">
    <property type="nucleotide sequence ID" value="NZ_LT838813.1"/>
</dbReference>
<dbReference type="AlphaFoldDB" id="A0A1W2H4E9"/>
<dbReference type="Proteomes" id="UP000192333">
    <property type="component" value="Chromosome I"/>
</dbReference>
<keyword evidence="2" id="KW-1185">Reference proteome</keyword>
<accession>A0A1W2H4E9</accession>